<dbReference type="Proteomes" id="UP001381693">
    <property type="component" value="Unassembled WGS sequence"/>
</dbReference>
<proteinExistence type="predicted"/>
<evidence type="ECO:0000313" key="1">
    <source>
        <dbReference type="EMBL" id="KAK7070851.1"/>
    </source>
</evidence>
<protein>
    <submittedName>
        <fullName evidence="1">Uncharacterized protein</fullName>
    </submittedName>
</protein>
<organism evidence="1 2">
    <name type="scientific">Halocaridina rubra</name>
    <name type="common">Hawaiian red shrimp</name>
    <dbReference type="NCBI Taxonomy" id="373956"/>
    <lineage>
        <taxon>Eukaryota</taxon>
        <taxon>Metazoa</taxon>
        <taxon>Ecdysozoa</taxon>
        <taxon>Arthropoda</taxon>
        <taxon>Crustacea</taxon>
        <taxon>Multicrustacea</taxon>
        <taxon>Malacostraca</taxon>
        <taxon>Eumalacostraca</taxon>
        <taxon>Eucarida</taxon>
        <taxon>Decapoda</taxon>
        <taxon>Pleocyemata</taxon>
        <taxon>Caridea</taxon>
        <taxon>Atyoidea</taxon>
        <taxon>Atyidae</taxon>
        <taxon>Halocaridina</taxon>
    </lineage>
</organism>
<reference evidence="1 2" key="1">
    <citation type="submission" date="2023-11" db="EMBL/GenBank/DDBJ databases">
        <title>Halocaridina rubra genome assembly.</title>
        <authorList>
            <person name="Smith C."/>
        </authorList>
    </citation>
    <scope>NUCLEOTIDE SEQUENCE [LARGE SCALE GENOMIC DNA]</scope>
    <source>
        <strain evidence="1">EP-1</strain>
        <tissue evidence="1">Whole</tissue>
    </source>
</reference>
<sequence length="243" mass="27223">MGVLKYGHSSSVVECASQELTAPRVRSHRWVLGRGSSLNTPAPTCLSTLNQLETHNTIIPEREAKEGASVRDIVSSIVRSAWAKAQEWTVAWKAGSSHLKMVVETVINLKEDEEIAPVVHEAGLQLHSSINKMACISIHFQTCVRSLEELLESLKRVQNLQSDHLLEQPLFSTLTMHHMVSVLESVCGDYKRETEIKAGICSILPDTRNVDTLNTAITLWTHHVYLVTHQFPLKSLLRETQQM</sequence>
<dbReference type="AlphaFoldDB" id="A0AAN8ZW42"/>
<comment type="caution">
    <text evidence="1">The sequence shown here is derived from an EMBL/GenBank/DDBJ whole genome shotgun (WGS) entry which is preliminary data.</text>
</comment>
<dbReference type="EMBL" id="JAXCGZ010015217">
    <property type="protein sequence ID" value="KAK7070851.1"/>
    <property type="molecule type" value="Genomic_DNA"/>
</dbReference>
<evidence type="ECO:0000313" key="2">
    <source>
        <dbReference type="Proteomes" id="UP001381693"/>
    </source>
</evidence>
<gene>
    <name evidence="1" type="ORF">SK128_017181</name>
</gene>
<accession>A0AAN8ZW42</accession>
<name>A0AAN8ZW42_HALRR</name>
<keyword evidence="2" id="KW-1185">Reference proteome</keyword>